<gene>
    <name evidence="1" type="ORF">FHS30_000608</name>
</gene>
<organism evidence="1 2">
    <name type="scientific">Simiduia aestuariiviva</name>
    <dbReference type="NCBI Taxonomy" id="1510459"/>
    <lineage>
        <taxon>Bacteria</taxon>
        <taxon>Pseudomonadati</taxon>
        <taxon>Pseudomonadota</taxon>
        <taxon>Gammaproteobacteria</taxon>
        <taxon>Cellvibrionales</taxon>
        <taxon>Cellvibrionaceae</taxon>
        <taxon>Simiduia</taxon>
    </lineage>
</organism>
<reference evidence="1 2" key="1">
    <citation type="submission" date="2020-08" db="EMBL/GenBank/DDBJ databases">
        <title>Genomic Encyclopedia of Type Strains, Phase III (KMG-III): the genomes of soil and plant-associated and newly described type strains.</title>
        <authorList>
            <person name="Whitman W."/>
        </authorList>
    </citation>
    <scope>NUCLEOTIDE SEQUENCE [LARGE SCALE GENOMIC DNA]</scope>
    <source>
        <strain evidence="1 2">CECT 8571</strain>
    </source>
</reference>
<proteinExistence type="predicted"/>
<sequence length="72" mass="8612">MPHRINPRKLLLSKWTALKPTNKERHFLVVKMNYDEDEVVTECVIEAVISGRQISMHWHELKDDTVWAQGWR</sequence>
<keyword evidence="2" id="KW-1185">Reference proteome</keyword>
<accession>A0A839UHU8</accession>
<dbReference type="NCBIfam" id="TIGR02450">
    <property type="entry name" value="TIGR02450 family Trp-rich protein"/>
    <property type="match status" value="1"/>
</dbReference>
<dbReference type="InterPro" id="IPR012663">
    <property type="entry name" value="CHP02450_Tryp"/>
</dbReference>
<comment type="caution">
    <text evidence="1">The sequence shown here is derived from an EMBL/GenBank/DDBJ whole genome shotgun (WGS) entry which is preliminary data.</text>
</comment>
<dbReference type="RefSeq" id="WP_183908146.1">
    <property type="nucleotide sequence ID" value="NZ_JACHXZ010000001.1"/>
</dbReference>
<dbReference type="EMBL" id="JACHXZ010000001">
    <property type="protein sequence ID" value="MBB3167432.1"/>
    <property type="molecule type" value="Genomic_DNA"/>
</dbReference>
<dbReference type="Proteomes" id="UP000559987">
    <property type="component" value="Unassembled WGS sequence"/>
</dbReference>
<dbReference type="Pfam" id="PF09493">
    <property type="entry name" value="DUF2389"/>
    <property type="match status" value="1"/>
</dbReference>
<dbReference type="AlphaFoldDB" id="A0A839UHU8"/>
<protein>
    <recommendedName>
        <fullName evidence="3">TIGR02450 family Trp-rich protein</fullName>
    </recommendedName>
</protein>
<evidence type="ECO:0000313" key="1">
    <source>
        <dbReference type="EMBL" id="MBB3167432.1"/>
    </source>
</evidence>
<evidence type="ECO:0008006" key="3">
    <source>
        <dbReference type="Google" id="ProtNLM"/>
    </source>
</evidence>
<evidence type="ECO:0000313" key="2">
    <source>
        <dbReference type="Proteomes" id="UP000559987"/>
    </source>
</evidence>
<name>A0A839UHU8_9GAMM</name>